<dbReference type="SUPFAM" id="SSF55920">
    <property type="entry name" value="Creatinase/aminopeptidase"/>
    <property type="match status" value="1"/>
</dbReference>
<dbReference type="VEuPathDB" id="TriTrypDB:LDHU3_36.7700"/>
<evidence type="ECO:0000313" key="9">
    <source>
        <dbReference type="Proteomes" id="UP000601710"/>
    </source>
</evidence>
<dbReference type="Pfam" id="PF05195">
    <property type="entry name" value="AMP_N"/>
    <property type="match status" value="1"/>
</dbReference>
<dbReference type="SUPFAM" id="SSF53092">
    <property type="entry name" value="Creatinase/prolidase N-terminal domain"/>
    <property type="match status" value="1"/>
</dbReference>
<comment type="cofactor">
    <cofactor evidence="1">
        <name>Mn(2+)</name>
        <dbReference type="ChEBI" id="CHEBI:29035"/>
    </cofactor>
</comment>
<accession>A0A6J8FS45</accession>
<organism evidence="8 9">
    <name type="scientific">Leishmania donovani</name>
    <dbReference type="NCBI Taxonomy" id="5661"/>
    <lineage>
        <taxon>Eukaryota</taxon>
        <taxon>Discoba</taxon>
        <taxon>Euglenozoa</taxon>
        <taxon>Kinetoplastea</taxon>
        <taxon>Metakinetoplastina</taxon>
        <taxon>Trypanosomatida</taxon>
        <taxon>Trypanosomatidae</taxon>
        <taxon>Leishmaniinae</taxon>
        <taxon>Leishmania</taxon>
    </lineage>
</organism>
<proteinExistence type="inferred from homology"/>
<comment type="similarity">
    <text evidence="2">Belongs to the peptidase M24B family.</text>
</comment>
<name>A0A6J8FS45_LEIDO</name>
<gene>
    <name evidence="8" type="ORF">LDHU3_36.7700</name>
</gene>
<dbReference type="InterPro" id="IPR029149">
    <property type="entry name" value="Creatin/AminoP/Spt16_N"/>
</dbReference>
<keyword evidence="3" id="KW-0479">Metal-binding</keyword>
<protein>
    <submittedName>
        <fullName evidence="8">Aminopeptidase_P1_putative/GeneDB:LmjF.36.5560</fullName>
    </submittedName>
</protein>
<dbReference type="EMBL" id="LR812656">
    <property type="protein sequence ID" value="CAC5435159.1"/>
    <property type="molecule type" value="Genomic_DNA"/>
</dbReference>
<dbReference type="Pfam" id="PF00557">
    <property type="entry name" value="Peptidase_M24"/>
    <property type="match status" value="1"/>
</dbReference>
<keyword evidence="8" id="KW-0645">Protease</keyword>
<dbReference type="PANTHER" id="PTHR43226:SF4">
    <property type="entry name" value="XAA-PRO AMINOPEPTIDASE 3"/>
    <property type="match status" value="1"/>
</dbReference>
<evidence type="ECO:0000256" key="2">
    <source>
        <dbReference type="ARBA" id="ARBA00008766"/>
    </source>
</evidence>
<dbReference type="VEuPathDB" id="TriTrypDB:LdBPK_365800.1"/>
<reference evidence="8" key="1">
    <citation type="submission" date="2020-06" db="EMBL/GenBank/DDBJ databases">
        <authorList>
            <person name="Camacho E."/>
            <person name="Gonzalez-de la Fuente S."/>
            <person name="Rastrojo A."/>
            <person name="Peiro-Pastor R."/>
            <person name="Solana JC."/>
            <person name="Tabera L."/>
            <person name="Gamarro F."/>
            <person name="Carrasco-Ramiro F."/>
            <person name="Requena JM."/>
            <person name="Aguado B."/>
        </authorList>
    </citation>
    <scope>NUCLEOTIDE SEQUENCE</scope>
</reference>
<dbReference type="PANTHER" id="PTHR43226">
    <property type="entry name" value="XAA-PRO AMINOPEPTIDASE 3"/>
    <property type="match status" value="1"/>
</dbReference>
<keyword evidence="8" id="KW-0031">Aminopeptidase</keyword>
<dbReference type="InterPro" id="IPR052433">
    <property type="entry name" value="X-Pro_dipept-like"/>
</dbReference>
<dbReference type="VEuPathDB" id="TriTrypDB:LdCL_360065400"/>
<dbReference type="Gene3D" id="3.90.230.10">
    <property type="entry name" value="Creatinase/methionine aminopeptidase superfamily"/>
    <property type="match status" value="1"/>
</dbReference>
<feature type="domain" description="Aminopeptidase P N-terminal" evidence="7">
    <location>
        <begin position="44"/>
        <end position="94"/>
    </location>
</feature>
<dbReference type="InterPro" id="IPR007865">
    <property type="entry name" value="Aminopep_P_N"/>
</dbReference>
<keyword evidence="4" id="KW-0378">Hydrolase</keyword>
<feature type="domain" description="Peptidase M24" evidence="6">
    <location>
        <begin position="404"/>
        <end position="687"/>
    </location>
</feature>
<keyword evidence="5" id="KW-0464">Manganese</keyword>
<evidence type="ECO:0000256" key="1">
    <source>
        <dbReference type="ARBA" id="ARBA00001936"/>
    </source>
</evidence>
<dbReference type="GO" id="GO:0030145">
    <property type="term" value="F:manganese ion binding"/>
    <property type="evidence" value="ECO:0007669"/>
    <property type="project" value="InterPro"/>
</dbReference>
<evidence type="ECO:0000256" key="3">
    <source>
        <dbReference type="ARBA" id="ARBA00022723"/>
    </source>
</evidence>
<dbReference type="AlphaFoldDB" id="A0A6J8FS45"/>
<sequence>MLRRLRRAWRTAPAQRHSVPLTLGSTRWVGGSAAVAEEVSAQEYADRRRRFLECLPDNSIVLLPAADESLYSHDILWPHRQDSLWYHLFGMRVPMRRQLAPPSSAITEDVRITIAAFAKGMKGIPTQTLLCVPPVTTDTATLVWGSEAVPLSQYKRLLCADADGGMLSPCTHENVVTTNEVGTVCAAVRRLITDMAQQQVKEWAEHSGVELSTLSGGGGGGEGVQAGRLLALGVLPRVFAAYPQQLRWDGRGYRLRQPAASMRLAKARDVADSTSVFRHPLEAFFSTLSAMPFVVHLPRPLPLATAAAPGQQPTCSVVAFRYSAVAGHTPGLVPSTANALPKRGRVPCPLRGRDSPAAVATASASADSEPDATMQLCLPVRRSDAYAWLYRQFKGPSQLRQHLRSARATEDAFLQLMYRAPATLSEHALHCAFQRAVCDISAHAGPAAQVRCAYIPVVASGVRGSEIHFTDNDGVAAPGDVVRVDAGVEVDGVPTDCARTLPIGSSRFPSSYVPLYEGLLQIQRKLLRCMKPGASVRDMARMHIDETRALLCLLGVDVRRAASSSATPSPCPHVSATATSSPEQQVPLALVRSCFCAHLFGHFFGLDIHEELSSVSRPLPTAAAKEEVAQRQRPTPRILQGGMMHTVEPGVYVPSAQRAALFGLERAHLPIAFHGGVGVQIEDDVLVLPSPDGEDVDVCKGGEPLVRCPWSRGDYLQHALAAFHRYHGSGDAGLMPSLLVSVCGAHVPTVWGGCMTAATQNVLRFLFAQRVAMEGLPKAKASVETDVCAIQQQTFVPNPAYSNGPPVPHAAVSDWYPYSSIVLTATIPKDIALIEAVMRQ</sequence>
<evidence type="ECO:0000256" key="5">
    <source>
        <dbReference type="ARBA" id="ARBA00023211"/>
    </source>
</evidence>
<evidence type="ECO:0000256" key="4">
    <source>
        <dbReference type="ARBA" id="ARBA00022801"/>
    </source>
</evidence>
<dbReference type="GO" id="GO:0070006">
    <property type="term" value="F:metalloaminopeptidase activity"/>
    <property type="evidence" value="ECO:0007669"/>
    <property type="project" value="InterPro"/>
</dbReference>
<evidence type="ECO:0000259" key="6">
    <source>
        <dbReference type="Pfam" id="PF00557"/>
    </source>
</evidence>
<dbReference type="Proteomes" id="UP000601710">
    <property type="component" value="Chromosome 36"/>
</dbReference>
<dbReference type="InterPro" id="IPR036005">
    <property type="entry name" value="Creatinase/aminopeptidase-like"/>
</dbReference>
<dbReference type="InterPro" id="IPR000994">
    <property type="entry name" value="Pept_M24"/>
</dbReference>
<dbReference type="GO" id="GO:0005739">
    <property type="term" value="C:mitochondrion"/>
    <property type="evidence" value="ECO:0007669"/>
    <property type="project" value="TreeGrafter"/>
</dbReference>
<evidence type="ECO:0000259" key="7">
    <source>
        <dbReference type="Pfam" id="PF05195"/>
    </source>
</evidence>
<evidence type="ECO:0000313" key="8">
    <source>
        <dbReference type="EMBL" id="CAC5435159.1"/>
    </source>
</evidence>
<dbReference type="GO" id="GO:0006508">
    <property type="term" value="P:proteolysis"/>
    <property type="evidence" value="ECO:0007669"/>
    <property type="project" value="TreeGrafter"/>
</dbReference>
<dbReference type="Gene3D" id="3.40.350.10">
    <property type="entry name" value="Creatinase/prolidase N-terminal domain"/>
    <property type="match status" value="1"/>
</dbReference>